<accession>A0ABQ9VZX5</accession>
<gene>
    <name evidence="2" type="ORF">P7K49_008394</name>
</gene>
<reference evidence="2 3" key="1">
    <citation type="submission" date="2023-05" db="EMBL/GenBank/DDBJ databases">
        <title>B98-5 Cell Line De Novo Hybrid Assembly: An Optical Mapping Approach.</title>
        <authorList>
            <person name="Kananen K."/>
            <person name="Auerbach J.A."/>
            <person name="Kautto E."/>
            <person name="Blachly J.S."/>
        </authorList>
    </citation>
    <scope>NUCLEOTIDE SEQUENCE [LARGE SCALE GENOMIC DNA]</scope>
    <source>
        <strain evidence="2">B95-8</strain>
        <tissue evidence="2">Cell line</tissue>
    </source>
</reference>
<comment type="caution">
    <text evidence="2">The sequence shown here is derived from an EMBL/GenBank/DDBJ whole genome shotgun (WGS) entry which is preliminary data.</text>
</comment>
<feature type="compositionally biased region" description="Polar residues" evidence="1">
    <location>
        <begin position="1"/>
        <end position="15"/>
    </location>
</feature>
<dbReference type="Proteomes" id="UP001266305">
    <property type="component" value="Unassembled WGS sequence"/>
</dbReference>
<protein>
    <submittedName>
        <fullName evidence="2">Uncharacterized protein</fullName>
    </submittedName>
</protein>
<dbReference type="EMBL" id="JASSZA010000004">
    <property type="protein sequence ID" value="KAK2114128.1"/>
    <property type="molecule type" value="Genomic_DNA"/>
</dbReference>
<evidence type="ECO:0000256" key="1">
    <source>
        <dbReference type="SAM" id="MobiDB-lite"/>
    </source>
</evidence>
<proteinExistence type="predicted"/>
<keyword evidence="3" id="KW-1185">Reference proteome</keyword>
<organism evidence="2 3">
    <name type="scientific">Saguinus oedipus</name>
    <name type="common">Cotton-top tamarin</name>
    <name type="synonym">Oedipomidas oedipus</name>
    <dbReference type="NCBI Taxonomy" id="9490"/>
    <lineage>
        <taxon>Eukaryota</taxon>
        <taxon>Metazoa</taxon>
        <taxon>Chordata</taxon>
        <taxon>Craniata</taxon>
        <taxon>Vertebrata</taxon>
        <taxon>Euteleostomi</taxon>
        <taxon>Mammalia</taxon>
        <taxon>Eutheria</taxon>
        <taxon>Euarchontoglires</taxon>
        <taxon>Primates</taxon>
        <taxon>Haplorrhini</taxon>
        <taxon>Platyrrhini</taxon>
        <taxon>Cebidae</taxon>
        <taxon>Callitrichinae</taxon>
        <taxon>Saguinus</taxon>
    </lineage>
</organism>
<feature type="region of interest" description="Disordered" evidence="1">
    <location>
        <begin position="1"/>
        <end position="41"/>
    </location>
</feature>
<evidence type="ECO:0000313" key="2">
    <source>
        <dbReference type="EMBL" id="KAK2114128.1"/>
    </source>
</evidence>
<sequence>MSKSGTLHPQKSPTTEGEEEGGEQPHSSCSKTMENVTEVQTTPEARTVEAKGHFSHVLSYQRLSHVLQNSLKAILQPEQTQTPWDRVLLMITNKTTLNRIIMIQVHWLLVKWRKLKC</sequence>
<evidence type="ECO:0000313" key="3">
    <source>
        <dbReference type="Proteomes" id="UP001266305"/>
    </source>
</evidence>
<name>A0ABQ9VZX5_SAGOE</name>
<feature type="compositionally biased region" description="Polar residues" evidence="1">
    <location>
        <begin position="25"/>
        <end position="41"/>
    </location>
</feature>